<evidence type="ECO:0000313" key="3">
    <source>
        <dbReference type="Proteomes" id="UP000485058"/>
    </source>
</evidence>
<keyword evidence="1" id="KW-1133">Transmembrane helix</keyword>
<name>A0A6A0A3B2_HAELA</name>
<keyword evidence="1" id="KW-0812">Transmembrane</keyword>
<dbReference type="AlphaFoldDB" id="A0A6A0A3B2"/>
<comment type="caution">
    <text evidence="2">The sequence shown here is derived from an EMBL/GenBank/DDBJ whole genome shotgun (WGS) entry which is preliminary data.</text>
</comment>
<gene>
    <name evidence="2" type="ORF">HaLaN_25160</name>
</gene>
<reference evidence="2 3" key="1">
    <citation type="submission" date="2020-02" db="EMBL/GenBank/DDBJ databases">
        <title>Draft genome sequence of Haematococcus lacustris strain NIES-144.</title>
        <authorList>
            <person name="Morimoto D."/>
            <person name="Nakagawa S."/>
            <person name="Yoshida T."/>
            <person name="Sawayama S."/>
        </authorList>
    </citation>
    <scope>NUCLEOTIDE SEQUENCE [LARGE SCALE GENOMIC DNA]</scope>
    <source>
        <strain evidence="2 3">NIES-144</strain>
    </source>
</reference>
<feature type="transmembrane region" description="Helical" evidence="1">
    <location>
        <begin position="12"/>
        <end position="32"/>
    </location>
</feature>
<dbReference type="Proteomes" id="UP000485058">
    <property type="component" value="Unassembled WGS sequence"/>
</dbReference>
<dbReference type="EMBL" id="BLLF01003290">
    <property type="protein sequence ID" value="GFH26926.1"/>
    <property type="molecule type" value="Genomic_DNA"/>
</dbReference>
<evidence type="ECO:0000313" key="2">
    <source>
        <dbReference type="EMBL" id="GFH26926.1"/>
    </source>
</evidence>
<organism evidence="2 3">
    <name type="scientific">Haematococcus lacustris</name>
    <name type="common">Green alga</name>
    <name type="synonym">Haematococcus pluvialis</name>
    <dbReference type="NCBI Taxonomy" id="44745"/>
    <lineage>
        <taxon>Eukaryota</taxon>
        <taxon>Viridiplantae</taxon>
        <taxon>Chlorophyta</taxon>
        <taxon>core chlorophytes</taxon>
        <taxon>Chlorophyceae</taxon>
        <taxon>CS clade</taxon>
        <taxon>Chlamydomonadales</taxon>
        <taxon>Haematococcaceae</taxon>
        <taxon>Haematococcus</taxon>
    </lineage>
</organism>
<sequence length="53" mass="5911">MVDLHFPFPVTVAWMGLVVTLCCSTACVRLSLPPAQRQPMSLRQYLSTVYLVA</sequence>
<protein>
    <submittedName>
        <fullName evidence="2">Uncharacterized protein</fullName>
    </submittedName>
</protein>
<keyword evidence="3" id="KW-1185">Reference proteome</keyword>
<evidence type="ECO:0000256" key="1">
    <source>
        <dbReference type="SAM" id="Phobius"/>
    </source>
</evidence>
<accession>A0A6A0A3B2</accession>
<keyword evidence="1" id="KW-0472">Membrane</keyword>
<proteinExistence type="predicted"/>